<comment type="caution">
    <text evidence="1">The sequence shown here is derived from an EMBL/GenBank/DDBJ whole genome shotgun (WGS) entry which is preliminary data.</text>
</comment>
<protein>
    <submittedName>
        <fullName evidence="1">Uncharacterized protein</fullName>
    </submittedName>
</protein>
<dbReference type="EMBL" id="PDDV01000013">
    <property type="protein sequence ID" value="PEH71555.1"/>
    <property type="molecule type" value="Genomic_DNA"/>
</dbReference>
<organism evidence="1 2">
    <name type="scientific">Edwardsiella tarda</name>
    <dbReference type="NCBI Taxonomy" id="636"/>
    <lineage>
        <taxon>Bacteria</taxon>
        <taxon>Pseudomonadati</taxon>
        <taxon>Pseudomonadota</taxon>
        <taxon>Gammaproteobacteria</taxon>
        <taxon>Enterobacterales</taxon>
        <taxon>Hafniaceae</taxon>
        <taxon>Edwardsiella</taxon>
    </lineage>
</organism>
<gene>
    <name evidence="1" type="ORF">CRM76_06185</name>
</gene>
<reference evidence="2" key="1">
    <citation type="submission" date="2017-09" db="EMBL/GenBank/DDBJ databases">
        <title>FDA dAtabase for Regulatory Grade micrObial Sequences (FDA-ARGOS): Supporting development and validation of Infectious Disease Dx tests.</title>
        <authorList>
            <person name="Goldberg B."/>
            <person name="Campos J."/>
            <person name="Tallon L."/>
            <person name="Sadzewicz L."/>
            <person name="Ott S."/>
            <person name="Zhao X."/>
            <person name="Nagaraj S."/>
            <person name="Vavikolanu K."/>
            <person name="Aluvathingal J."/>
            <person name="Nadendla S."/>
            <person name="Geyer C."/>
            <person name="Sichtig H."/>
        </authorList>
    </citation>
    <scope>NUCLEOTIDE SEQUENCE [LARGE SCALE GENOMIC DNA]</scope>
    <source>
        <strain evidence="2">FDAARGOS_370</strain>
    </source>
</reference>
<proteinExistence type="predicted"/>
<dbReference type="OrthoDB" id="6507084at2"/>
<evidence type="ECO:0000313" key="1">
    <source>
        <dbReference type="EMBL" id="PEH71555.1"/>
    </source>
</evidence>
<sequence length="79" mass="9213">MENQLLRPNITNRIIYRINNLSTLTSLIPNERRTRSVSVQLNNAELSKLNNLRGNAPKGEWLRMTFLQKLPHDCLTCKH</sequence>
<evidence type="ECO:0000313" key="2">
    <source>
        <dbReference type="Proteomes" id="UP000219788"/>
    </source>
</evidence>
<name>A0A2A7TZL6_EDWTA</name>
<accession>A0A2A7TZL6</accession>
<dbReference type="AlphaFoldDB" id="A0A2A7TZL6"/>
<dbReference type="Proteomes" id="UP000219788">
    <property type="component" value="Unassembled WGS sequence"/>
</dbReference>